<dbReference type="InterPro" id="IPR011001">
    <property type="entry name" value="Saposin-like"/>
</dbReference>
<accession>A0A820QB09</accession>
<evidence type="ECO:0008006" key="3">
    <source>
        <dbReference type="Google" id="ProtNLM"/>
    </source>
</evidence>
<sequence>MNLCPIEQQVTKVDGDKCKVCTDRLNSRQSHFQTTINEVTTTLSSLCNDNDCRSFVQSAQQQSLNQINKFNSQTYCQRYGYCPAEQSSQTAYMSHLLLKANNHIGSSIEGLDQRLEAALASDICFQYGQLRPMCEHLMSSPQAHRYASVYMALLKN</sequence>
<name>A0A820QB09_9BILA</name>
<gene>
    <name evidence="1" type="ORF">OKA104_LOCUS52401</name>
</gene>
<evidence type="ECO:0000313" key="1">
    <source>
        <dbReference type="EMBL" id="CAF4418897.1"/>
    </source>
</evidence>
<comment type="caution">
    <text evidence="1">The sequence shown here is derived from an EMBL/GenBank/DDBJ whole genome shotgun (WGS) entry which is preliminary data.</text>
</comment>
<feature type="non-terminal residue" evidence="1">
    <location>
        <position position="1"/>
    </location>
</feature>
<dbReference type="Proteomes" id="UP000663881">
    <property type="component" value="Unassembled WGS sequence"/>
</dbReference>
<reference evidence="1" key="1">
    <citation type="submission" date="2021-02" db="EMBL/GenBank/DDBJ databases">
        <authorList>
            <person name="Nowell W R."/>
        </authorList>
    </citation>
    <scope>NUCLEOTIDE SEQUENCE</scope>
</reference>
<dbReference type="AlphaFoldDB" id="A0A820QB09"/>
<dbReference type="EMBL" id="CAJOAY010030392">
    <property type="protein sequence ID" value="CAF4418897.1"/>
    <property type="molecule type" value="Genomic_DNA"/>
</dbReference>
<evidence type="ECO:0000313" key="2">
    <source>
        <dbReference type="Proteomes" id="UP000663881"/>
    </source>
</evidence>
<proteinExistence type="predicted"/>
<protein>
    <recommendedName>
        <fullName evidence="3">Saposin B-type domain-containing protein</fullName>
    </recommendedName>
</protein>
<feature type="non-terminal residue" evidence="1">
    <location>
        <position position="156"/>
    </location>
</feature>
<organism evidence="1 2">
    <name type="scientific">Adineta steineri</name>
    <dbReference type="NCBI Taxonomy" id="433720"/>
    <lineage>
        <taxon>Eukaryota</taxon>
        <taxon>Metazoa</taxon>
        <taxon>Spiralia</taxon>
        <taxon>Gnathifera</taxon>
        <taxon>Rotifera</taxon>
        <taxon>Eurotatoria</taxon>
        <taxon>Bdelloidea</taxon>
        <taxon>Adinetida</taxon>
        <taxon>Adinetidae</taxon>
        <taxon>Adineta</taxon>
    </lineage>
</organism>
<dbReference type="SUPFAM" id="SSF47862">
    <property type="entry name" value="Saposin"/>
    <property type="match status" value="1"/>
</dbReference>